<dbReference type="Proteomes" id="UP000448943">
    <property type="component" value="Unassembled WGS sequence"/>
</dbReference>
<protein>
    <submittedName>
        <fullName evidence="1">Uncharacterized protein</fullName>
    </submittedName>
</protein>
<evidence type="ECO:0000313" key="2">
    <source>
        <dbReference type="Proteomes" id="UP000448943"/>
    </source>
</evidence>
<keyword evidence="2" id="KW-1185">Reference proteome</keyword>
<accession>A0A6N9PXA2</accession>
<dbReference type="OrthoDB" id="27330at2"/>
<reference evidence="1 2" key="1">
    <citation type="submission" date="2019-01" db="EMBL/GenBank/DDBJ databases">
        <title>Chengkuizengella sp. nov., isolated from deep-sea sediment of East Pacific Ocean.</title>
        <authorList>
            <person name="Yang J."/>
            <person name="Lai Q."/>
            <person name="Shao Z."/>
        </authorList>
    </citation>
    <scope>NUCLEOTIDE SEQUENCE [LARGE SCALE GENOMIC DNA]</scope>
    <source>
        <strain evidence="1 2">YPA3-1-1</strain>
    </source>
</reference>
<sequence>MASYYVKIVKNRLAKWIDYARFREDDRGACYYSNDYDRGLRQQEVVRALVDGIMSVEVLQKSIC</sequence>
<dbReference type="EMBL" id="SIJB01000009">
    <property type="protein sequence ID" value="NBI28139.1"/>
    <property type="molecule type" value="Genomic_DNA"/>
</dbReference>
<dbReference type="AlphaFoldDB" id="A0A6N9PXA2"/>
<gene>
    <name evidence="1" type="ORF">ERL59_04100</name>
</gene>
<organism evidence="1 2">
    <name type="scientific">Chengkuizengella marina</name>
    <dbReference type="NCBI Taxonomy" id="2507566"/>
    <lineage>
        <taxon>Bacteria</taxon>
        <taxon>Bacillati</taxon>
        <taxon>Bacillota</taxon>
        <taxon>Bacilli</taxon>
        <taxon>Bacillales</taxon>
        <taxon>Paenibacillaceae</taxon>
        <taxon>Chengkuizengella</taxon>
    </lineage>
</organism>
<name>A0A6N9PXA2_9BACL</name>
<dbReference type="RefSeq" id="WP_160644823.1">
    <property type="nucleotide sequence ID" value="NZ_SIJB01000009.1"/>
</dbReference>
<dbReference type="Gene3D" id="3.40.630.190">
    <property type="entry name" value="LCP protein"/>
    <property type="match status" value="1"/>
</dbReference>
<evidence type="ECO:0000313" key="1">
    <source>
        <dbReference type="EMBL" id="NBI28139.1"/>
    </source>
</evidence>
<comment type="caution">
    <text evidence="1">The sequence shown here is derived from an EMBL/GenBank/DDBJ whole genome shotgun (WGS) entry which is preliminary data.</text>
</comment>
<proteinExistence type="predicted"/>